<evidence type="ECO:0000256" key="1">
    <source>
        <dbReference type="SAM" id="MobiDB-lite"/>
    </source>
</evidence>
<gene>
    <name evidence="3" type="primary">CUNH9orf43</name>
</gene>
<sequence>MWLLFCRGLESCKVCFCPKPFVTMDLPDDSQWDETTCDLAVCQHPQCWATIRRIERGHPRILGSPCKTSLDANEKLPVLTTVNISDSYFRAKRRAHRHLLGFTFTKPRSLLYQGSKFDSKFQGRPQKDLPDKDLISCTNRPPKIGHRLRKLPVLNLNETQLPCPQGVGNMIVIWIPEEPEKHVSPAEKCMVPSQDRKKKRKTSTEKDKPPWVLSRKQNTETQLRPPGVIVPPSSPAHTFEQLSSEIFPFWNQFDMLPQELLKYLLSHEGKTNLSPEMKTQLAMMKKKPPLEKSRPDSAISAKMFLSVHRLTLQRPALRYPEHFRKLHYNLKTEGRFSAAARSPGHKKPPQQQEQRQQKQQQRKVKTPTKKQEAKKKPESDPGTESTLYKHVGAVAYDPCYCHRNLPGCESDEKQQQPMKINGPTLKQDSTERPQVDYAENYLDSFPREQNPELSKEEPTNEDIGTQMEVMQEAQENIPKDLSASTSRTSWNPELKLLKILQGTDYEDEENQASGIQSEGSMEA</sequence>
<feature type="compositionally biased region" description="Basic and acidic residues" evidence="1">
    <location>
        <begin position="445"/>
        <end position="458"/>
    </location>
</feature>
<organism evidence="2 3">
    <name type="scientific">Pteropus vampyrus</name>
    <name type="common">Large flying fox</name>
    <dbReference type="NCBI Taxonomy" id="132908"/>
    <lineage>
        <taxon>Eukaryota</taxon>
        <taxon>Metazoa</taxon>
        <taxon>Chordata</taxon>
        <taxon>Craniata</taxon>
        <taxon>Vertebrata</taxon>
        <taxon>Euteleostomi</taxon>
        <taxon>Mammalia</taxon>
        <taxon>Eutheria</taxon>
        <taxon>Laurasiatheria</taxon>
        <taxon>Chiroptera</taxon>
        <taxon>Yinpterochiroptera</taxon>
        <taxon>Pteropodoidea</taxon>
        <taxon>Pteropodidae</taxon>
        <taxon>Pteropodinae</taxon>
        <taxon>Pteropus</taxon>
    </lineage>
</organism>
<dbReference type="CTD" id="109313821"/>
<dbReference type="KEGG" id="pvp:105292635"/>
<protein>
    <submittedName>
        <fullName evidence="3">Uncharacterized protein C9orf43 homolog isoform X1</fullName>
    </submittedName>
</protein>
<feature type="compositionally biased region" description="Polar residues" evidence="1">
    <location>
        <begin position="511"/>
        <end position="523"/>
    </location>
</feature>
<feature type="region of interest" description="Disordered" evidence="1">
    <location>
        <begin position="184"/>
        <end position="212"/>
    </location>
</feature>
<dbReference type="PANTHER" id="PTHR36130">
    <property type="entry name" value="RIKEN CDNA 4933430I17 GENE"/>
    <property type="match status" value="1"/>
</dbReference>
<evidence type="ECO:0000313" key="3">
    <source>
        <dbReference type="RefSeq" id="XP_023386835.1"/>
    </source>
</evidence>
<dbReference type="Pfam" id="PF15504">
    <property type="entry name" value="DUF4647"/>
    <property type="match status" value="1"/>
</dbReference>
<proteinExistence type="predicted"/>
<dbReference type="AlphaFoldDB" id="A0A6P6CIL7"/>
<feature type="region of interest" description="Disordered" evidence="1">
    <location>
        <begin position="409"/>
        <end position="461"/>
    </location>
</feature>
<evidence type="ECO:0000313" key="2">
    <source>
        <dbReference type="Proteomes" id="UP000515202"/>
    </source>
</evidence>
<dbReference type="OrthoDB" id="10033658at2759"/>
<feature type="compositionally biased region" description="Low complexity" evidence="1">
    <location>
        <begin position="349"/>
        <end position="359"/>
    </location>
</feature>
<feature type="region of interest" description="Disordered" evidence="1">
    <location>
        <begin position="501"/>
        <end position="523"/>
    </location>
</feature>
<feature type="region of interest" description="Disordered" evidence="1">
    <location>
        <begin position="337"/>
        <end position="385"/>
    </location>
</feature>
<dbReference type="PANTHER" id="PTHR36130:SF1">
    <property type="entry name" value="RIKEN CDNA 4933430I17 GENE"/>
    <property type="match status" value="1"/>
</dbReference>
<accession>A0A6P6CIL7</accession>
<keyword evidence="2" id="KW-1185">Reference proteome</keyword>
<reference evidence="3" key="1">
    <citation type="submission" date="2025-08" db="UniProtKB">
        <authorList>
            <consortium name="RefSeq"/>
        </authorList>
    </citation>
    <scope>IDENTIFICATION</scope>
    <source>
        <tissue evidence="3">Kidney</tissue>
    </source>
</reference>
<name>A0A6P6CIL7_PTEVA</name>
<dbReference type="RefSeq" id="XP_023386835.1">
    <property type="nucleotide sequence ID" value="XM_023531067.1"/>
</dbReference>
<feature type="compositionally biased region" description="Basic and acidic residues" evidence="1">
    <location>
        <begin position="369"/>
        <end position="379"/>
    </location>
</feature>
<dbReference type="InterPro" id="IPR029134">
    <property type="entry name" value="DUF4647"/>
</dbReference>
<dbReference type="Proteomes" id="UP000515202">
    <property type="component" value="Unplaced"/>
</dbReference>
<dbReference type="GeneID" id="105292635"/>